<evidence type="ECO:0000256" key="2">
    <source>
        <dbReference type="ARBA" id="ARBA00022448"/>
    </source>
</evidence>
<feature type="domain" description="Solute-binding protein family 5" evidence="5">
    <location>
        <begin position="83"/>
        <end position="469"/>
    </location>
</feature>
<proteinExistence type="inferred from homology"/>
<dbReference type="SUPFAM" id="SSF53850">
    <property type="entry name" value="Periplasmic binding protein-like II"/>
    <property type="match status" value="1"/>
</dbReference>
<keyword evidence="7" id="KW-1185">Reference proteome</keyword>
<dbReference type="AlphaFoldDB" id="A0A8J7HLM7"/>
<evidence type="ECO:0000256" key="3">
    <source>
        <dbReference type="ARBA" id="ARBA00022729"/>
    </source>
</evidence>
<dbReference type="GO" id="GO:0042597">
    <property type="term" value="C:periplasmic space"/>
    <property type="evidence" value="ECO:0007669"/>
    <property type="project" value="UniProtKB-ARBA"/>
</dbReference>
<evidence type="ECO:0000256" key="1">
    <source>
        <dbReference type="ARBA" id="ARBA00005695"/>
    </source>
</evidence>
<dbReference type="Pfam" id="PF00496">
    <property type="entry name" value="SBP_bac_5"/>
    <property type="match status" value="1"/>
</dbReference>
<evidence type="ECO:0000313" key="7">
    <source>
        <dbReference type="Proteomes" id="UP000632766"/>
    </source>
</evidence>
<dbReference type="PIRSF" id="PIRSF002741">
    <property type="entry name" value="MppA"/>
    <property type="match status" value="1"/>
</dbReference>
<keyword evidence="4" id="KW-1133">Transmembrane helix</keyword>
<keyword evidence="4" id="KW-0812">Transmembrane</keyword>
<comment type="caution">
    <text evidence="6">The sequence shown here is derived from an EMBL/GenBank/DDBJ whole genome shotgun (WGS) entry which is preliminary data.</text>
</comment>
<keyword evidence="4" id="KW-0472">Membrane</keyword>
<dbReference type="InterPro" id="IPR030678">
    <property type="entry name" value="Peptide/Ni-bd"/>
</dbReference>
<feature type="transmembrane region" description="Helical" evidence="4">
    <location>
        <begin position="12"/>
        <end position="31"/>
    </location>
</feature>
<dbReference type="InterPro" id="IPR039424">
    <property type="entry name" value="SBP_5"/>
</dbReference>
<keyword evidence="3" id="KW-0732">Signal</keyword>
<dbReference type="GO" id="GO:1904680">
    <property type="term" value="F:peptide transmembrane transporter activity"/>
    <property type="evidence" value="ECO:0007669"/>
    <property type="project" value="TreeGrafter"/>
</dbReference>
<dbReference type="Proteomes" id="UP000632766">
    <property type="component" value="Unassembled WGS sequence"/>
</dbReference>
<protein>
    <submittedName>
        <fullName evidence="6">ABC transporter substrate-binding protein</fullName>
    </submittedName>
</protein>
<dbReference type="Gene3D" id="3.40.190.10">
    <property type="entry name" value="Periplasmic binding protein-like II"/>
    <property type="match status" value="1"/>
</dbReference>
<accession>A0A8J7HLM7</accession>
<dbReference type="CDD" id="cd08500">
    <property type="entry name" value="PBP2_NikA_DppA_OppA_like_4"/>
    <property type="match status" value="1"/>
</dbReference>
<evidence type="ECO:0000313" key="6">
    <source>
        <dbReference type="EMBL" id="MBH8561892.1"/>
    </source>
</evidence>
<name>A0A8J7HLM7_9NOST</name>
<dbReference type="EMBL" id="JAECZC010000008">
    <property type="protein sequence ID" value="MBH8561892.1"/>
    <property type="molecule type" value="Genomic_DNA"/>
</dbReference>
<gene>
    <name evidence="6" type="ORF">I8748_06840</name>
</gene>
<sequence>MKTWQQFKILGFRIWLILLVLITSITVIRYYSFYPKSKAVPVSKIITSLSVYPKTFNPALDEYPSLVGYTHEGLVSENNQGVIQPSLAESWQISEDKKEIIFTLRSGLKWSDGQPITTDDVVFTYRDIFLNKTIPTNGQDLLRIGKNRTFPSVEKIGNLQVKFTLPEPYFPFIRATKLPILPAHVLRQVVNIKDENGKSLFLSTWANDTPSEKMVANGPYKIEGFVPGERIFFRKNPYYWRKDQQGNSLPYIDRIIWQTIDSTDNAIIQFRAQGLDYIGLDPSYFSLLKREEKKGNFTIYNGGASLYVSHISFNLNQGSRNGKPLVDPIKSGWFNNLAFRQAIAFGIDRQSLLNNVYAGLGEIATSYLPIQSPYYLSTQAGLKYYEYNPTKAKELLIKAGFKYNSQGRLLDKQGNLVRFTLITIASEKILEKIAVHIQQDLNKIGIQVDVNPVALGLFIDKIVNSLDWDCHVVPLKYPVEPNEMASVFLPEGGFHVYNQQPQRGQQPITGRKVADWERKIGNLYVQGATEFDEVKRKAIYAEAQRLALEYLPFIYLVKPLELAAMRNRIQGFKYSASSEPFWNIYELKVVK</sequence>
<dbReference type="RefSeq" id="WP_198123889.1">
    <property type="nucleotide sequence ID" value="NZ_JAECZC010000008.1"/>
</dbReference>
<evidence type="ECO:0000259" key="5">
    <source>
        <dbReference type="Pfam" id="PF00496"/>
    </source>
</evidence>
<dbReference type="InterPro" id="IPR000914">
    <property type="entry name" value="SBP_5_dom"/>
</dbReference>
<dbReference type="GO" id="GO:0015833">
    <property type="term" value="P:peptide transport"/>
    <property type="evidence" value="ECO:0007669"/>
    <property type="project" value="TreeGrafter"/>
</dbReference>
<dbReference type="Gene3D" id="3.90.76.10">
    <property type="entry name" value="Dipeptide-binding Protein, Domain 1"/>
    <property type="match status" value="1"/>
</dbReference>
<evidence type="ECO:0000256" key="4">
    <source>
        <dbReference type="SAM" id="Phobius"/>
    </source>
</evidence>
<dbReference type="GO" id="GO:0043190">
    <property type="term" value="C:ATP-binding cassette (ABC) transporter complex"/>
    <property type="evidence" value="ECO:0007669"/>
    <property type="project" value="InterPro"/>
</dbReference>
<dbReference type="PANTHER" id="PTHR30290">
    <property type="entry name" value="PERIPLASMIC BINDING COMPONENT OF ABC TRANSPORTER"/>
    <property type="match status" value="1"/>
</dbReference>
<organism evidence="6 7">
    <name type="scientific">Amazonocrinis nigriterrae CENA67</name>
    <dbReference type="NCBI Taxonomy" id="2794033"/>
    <lineage>
        <taxon>Bacteria</taxon>
        <taxon>Bacillati</taxon>
        <taxon>Cyanobacteriota</taxon>
        <taxon>Cyanophyceae</taxon>
        <taxon>Nostocales</taxon>
        <taxon>Nostocaceae</taxon>
        <taxon>Amazonocrinis</taxon>
        <taxon>Amazonocrinis nigriterrae</taxon>
    </lineage>
</organism>
<dbReference type="Gene3D" id="3.10.105.10">
    <property type="entry name" value="Dipeptide-binding Protein, Domain 3"/>
    <property type="match status" value="1"/>
</dbReference>
<comment type="similarity">
    <text evidence="1">Belongs to the bacterial solute-binding protein 5 family.</text>
</comment>
<keyword evidence="2" id="KW-0813">Transport</keyword>
<dbReference type="FunFam" id="3.90.76.10:FF:000004">
    <property type="entry name" value="Peptide ABC transporter substrate-binding protein"/>
    <property type="match status" value="1"/>
</dbReference>
<reference evidence="6 7" key="1">
    <citation type="journal article" date="2021" name="Int. J. Syst. Evol. Microbiol.">
        <title>Amazonocrinis nigriterrae gen. nov., sp. nov., Atlanticothrix silvestris gen. nov., sp. nov. and Dendronalium phyllosphericum gen. nov., sp. nov., nostocacean cyanobacteria from Brazilian environments.</title>
        <authorList>
            <person name="Alvarenga D.O."/>
            <person name="Andreote A.P.D."/>
            <person name="Branco L.H.Z."/>
            <person name="Delbaje E."/>
            <person name="Cruz R.B."/>
            <person name="Varani A.M."/>
            <person name="Fiore M.F."/>
        </authorList>
    </citation>
    <scope>NUCLEOTIDE SEQUENCE [LARGE SCALE GENOMIC DNA]</scope>
    <source>
        <strain evidence="6 7">CENA67</strain>
    </source>
</reference>
<dbReference type="PANTHER" id="PTHR30290:SF9">
    <property type="entry name" value="OLIGOPEPTIDE-BINDING PROTEIN APPA"/>
    <property type="match status" value="1"/>
</dbReference>